<reference evidence="1" key="1">
    <citation type="journal article" date="2015" name="Nature">
        <title>Complex archaea that bridge the gap between prokaryotes and eukaryotes.</title>
        <authorList>
            <person name="Spang A."/>
            <person name="Saw J.H."/>
            <person name="Jorgensen S.L."/>
            <person name="Zaremba-Niedzwiedzka K."/>
            <person name="Martijn J."/>
            <person name="Lind A.E."/>
            <person name="van Eijk R."/>
            <person name="Schleper C."/>
            <person name="Guy L."/>
            <person name="Ettema T.J."/>
        </authorList>
    </citation>
    <scope>NUCLEOTIDE SEQUENCE</scope>
</reference>
<dbReference type="AlphaFoldDB" id="A0A0F9WFE8"/>
<dbReference type="EMBL" id="LAZR01000286">
    <property type="protein sequence ID" value="KKN77008.1"/>
    <property type="molecule type" value="Genomic_DNA"/>
</dbReference>
<evidence type="ECO:0000313" key="1">
    <source>
        <dbReference type="EMBL" id="KKN77008.1"/>
    </source>
</evidence>
<gene>
    <name evidence="1" type="ORF">LCGC14_0365000</name>
</gene>
<organism evidence="1">
    <name type="scientific">marine sediment metagenome</name>
    <dbReference type="NCBI Taxonomy" id="412755"/>
    <lineage>
        <taxon>unclassified sequences</taxon>
        <taxon>metagenomes</taxon>
        <taxon>ecological metagenomes</taxon>
    </lineage>
</organism>
<comment type="caution">
    <text evidence="1">The sequence shown here is derived from an EMBL/GenBank/DDBJ whole genome shotgun (WGS) entry which is preliminary data.</text>
</comment>
<accession>A0A0F9WFE8</accession>
<name>A0A0F9WFE8_9ZZZZ</name>
<sequence length="58" mass="7232">MIYWIGKHSKKLRRWYYYRNAGKYLWGFCQFRKDFWNPVEYIVVNKHIETPFGRLGGN</sequence>
<protein>
    <submittedName>
        <fullName evidence="1">Uncharacterized protein</fullName>
    </submittedName>
</protein>
<proteinExistence type="predicted"/>